<dbReference type="SMART" id="SM00906">
    <property type="entry name" value="Fungal_trans"/>
    <property type="match status" value="1"/>
</dbReference>
<dbReference type="PANTHER" id="PTHR47782">
    <property type="entry name" value="ZN(II)2CYS6 TRANSCRIPTION FACTOR (EUROFUNG)-RELATED"/>
    <property type="match status" value="1"/>
</dbReference>
<name>A0AAW0QVV5_9PEZI</name>
<dbReference type="PROSITE" id="PS50048">
    <property type="entry name" value="ZN2_CY6_FUNGAL_2"/>
    <property type="match status" value="1"/>
</dbReference>
<proteinExistence type="predicted"/>
<dbReference type="GO" id="GO:0043565">
    <property type="term" value="F:sequence-specific DNA binding"/>
    <property type="evidence" value="ECO:0007669"/>
    <property type="project" value="TreeGrafter"/>
</dbReference>
<feature type="domain" description="Zn(2)-C6 fungal-type" evidence="9">
    <location>
        <begin position="76"/>
        <end position="104"/>
    </location>
</feature>
<feature type="region of interest" description="Disordered" evidence="8">
    <location>
        <begin position="139"/>
        <end position="174"/>
    </location>
</feature>
<dbReference type="InterPro" id="IPR036864">
    <property type="entry name" value="Zn2-C6_fun-type_DNA-bd_sf"/>
</dbReference>
<dbReference type="Pfam" id="PF04082">
    <property type="entry name" value="Fungal_trans"/>
    <property type="match status" value="1"/>
</dbReference>
<comment type="subcellular location">
    <subcellularLocation>
        <location evidence="1">Nucleus</location>
    </subcellularLocation>
</comment>
<gene>
    <name evidence="10" type="ORF">PG999_006422</name>
</gene>
<evidence type="ECO:0000256" key="4">
    <source>
        <dbReference type="ARBA" id="ARBA00023015"/>
    </source>
</evidence>
<keyword evidence="2" id="KW-0479">Metal-binding</keyword>
<dbReference type="GO" id="GO:0005634">
    <property type="term" value="C:nucleus"/>
    <property type="evidence" value="ECO:0007669"/>
    <property type="project" value="UniProtKB-SubCell"/>
</dbReference>
<dbReference type="CDD" id="cd12148">
    <property type="entry name" value="fungal_TF_MHR"/>
    <property type="match status" value="1"/>
</dbReference>
<evidence type="ECO:0000256" key="2">
    <source>
        <dbReference type="ARBA" id="ARBA00022723"/>
    </source>
</evidence>
<keyword evidence="11" id="KW-1185">Reference proteome</keyword>
<dbReference type="Proteomes" id="UP001392437">
    <property type="component" value="Unassembled WGS sequence"/>
</dbReference>
<protein>
    <recommendedName>
        <fullName evidence="9">Zn(2)-C6 fungal-type domain-containing protein</fullName>
    </recommendedName>
</protein>
<feature type="region of interest" description="Disordered" evidence="8">
    <location>
        <begin position="1"/>
        <end position="40"/>
    </location>
</feature>
<dbReference type="SMART" id="SM00066">
    <property type="entry name" value="GAL4"/>
    <property type="match status" value="1"/>
</dbReference>
<evidence type="ECO:0000256" key="8">
    <source>
        <dbReference type="SAM" id="MobiDB-lite"/>
    </source>
</evidence>
<evidence type="ECO:0000256" key="6">
    <source>
        <dbReference type="ARBA" id="ARBA00023163"/>
    </source>
</evidence>
<dbReference type="PANTHER" id="PTHR47782:SF14">
    <property type="entry name" value="ZN(II)2CYS6 TRANSCRIPTION FACTOR (EUROFUNG)"/>
    <property type="match status" value="1"/>
</dbReference>
<reference evidence="10 11" key="1">
    <citation type="submission" date="2023-01" db="EMBL/GenBank/DDBJ databases">
        <title>Analysis of 21 Apiospora genomes using comparative genomics revels a genus with tremendous synthesis potential of carbohydrate active enzymes and secondary metabolites.</title>
        <authorList>
            <person name="Sorensen T."/>
        </authorList>
    </citation>
    <scope>NUCLEOTIDE SEQUENCE [LARGE SCALE GENOMIC DNA]</scope>
    <source>
        <strain evidence="10 11">CBS 117206</strain>
    </source>
</reference>
<evidence type="ECO:0000313" key="11">
    <source>
        <dbReference type="Proteomes" id="UP001392437"/>
    </source>
</evidence>
<dbReference type="GO" id="GO:0045944">
    <property type="term" value="P:positive regulation of transcription by RNA polymerase II"/>
    <property type="evidence" value="ECO:0007669"/>
    <property type="project" value="TreeGrafter"/>
</dbReference>
<dbReference type="SUPFAM" id="SSF57701">
    <property type="entry name" value="Zn2/Cys6 DNA-binding domain"/>
    <property type="match status" value="1"/>
</dbReference>
<organism evidence="10 11">
    <name type="scientific">Apiospora kogelbergensis</name>
    <dbReference type="NCBI Taxonomy" id="1337665"/>
    <lineage>
        <taxon>Eukaryota</taxon>
        <taxon>Fungi</taxon>
        <taxon>Dikarya</taxon>
        <taxon>Ascomycota</taxon>
        <taxon>Pezizomycotina</taxon>
        <taxon>Sordariomycetes</taxon>
        <taxon>Xylariomycetidae</taxon>
        <taxon>Amphisphaeriales</taxon>
        <taxon>Apiosporaceae</taxon>
        <taxon>Apiospora</taxon>
    </lineage>
</organism>
<dbReference type="Pfam" id="PF00172">
    <property type="entry name" value="Zn_clus"/>
    <property type="match status" value="1"/>
</dbReference>
<keyword evidence="7" id="KW-0539">Nucleus</keyword>
<accession>A0AAW0QVV5</accession>
<feature type="compositionally biased region" description="Polar residues" evidence="8">
    <location>
        <begin position="139"/>
        <end position="155"/>
    </location>
</feature>
<dbReference type="Gene3D" id="4.10.240.10">
    <property type="entry name" value="Zn(2)-C6 fungal-type DNA-binding domain"/>
    <property type="match status" value="1"/>
</dbReference>
<dbReference type="InterPro" id="IPR007219">
    <property type="entry name" value="XnlR_reg_dom"/>
</dbReference>
<dbReference type="InterPro" id="IPR052202">
    <property type="entry name" value="Yeast_MetPath_Reg"/>
</dbReference>
<dbReference type="PROSITE" id="PS00463">
    <property type="entry name" value="ZN2_CY6_FUNGAL_1"/>
    <property type="match status" value="1"/>
</dbReference>
<dbReference type="EMBL" id="JAQQWP010000006">
    <property type="protein sequence ID" value="KAK8114353.1"/>
    <property type="molecule type" value="Genomic_DNA"/>
</dbReference>
<evidence type="ECO:0000256" key="7">
    <source>
        <dbReference type="ARBA" id="ARBA00023242"/>
    </source>
</evidence>
<feature type="compositionally biased region" description="Low complexity" evidence="8">
    <location>
        <begin position="27"/>
        <end position="38"/>
    </location>
</feature>
<keyword evidence="3" id="KW-0862">Zinc</keyword>
<evidence type="ECO:0000256" key="3">
    <source>
        <dbReference type="ARBA" id="ARBA00022833"/>
    </source>
</evidence>
<dbReference type="CDD" id="cd00067">
    <property type="entry name" value="GAL4"/>
    <property type="match status" value="1"/>
</dbReference>
<keyword evidence="4" id="KW-0805">Transcription regulation</keyword>
<dbReference type="GO" id="GO:0008270">
    <property type="term" value="F:zinc ion binding"/>
    <property type="evidence" value="ECO:0007669"/>
    <property type="project" value="InterPro"/>
</dbReference>
<comment type="caution">
    <text evidence="10">The sequence shown here is derived from an EMBL/GenBank/DDBJ whole genome shotgun (WGS) entry which is preliminary data.</text>
</comment>
<dbReference type="InterPro" id="IPR001138">
    <property type="entry name" value="Zn2Cys6_DnaBD"/>
</dbReference>
<sequence length="679" mass="75074">MEKPSSDMSRWSFAPPWGLQPPHTWKAPSSPRAPSPRSNAMKEADIGLRIFGPGPPLPSFPNDLTKGNMTSLMSQACERCWRRKQKCDRRRPICQQCQLVSATCFERRHGTVLDPSDPASQLSYIEALKRKVQLLELQTGQQASPHQSQDESASPASDARTGSERRTPWSSVSRAAGCRDSIQAEMGSLSLAAMAESTGEQPLLPRARPFLSFETLLRSSTGVAASNLSRSDTPNPALHGAFGDFHRALLRQGLQLNSIDTQKPFDRYLDMSIQCFPFIERTQLMEEYAIVSRADLGNSGELLASSPGQIVRTYVAVATGILLTPDFRHMETFATSLALTAQQHIPRVDGSSRELETVQCLIAIAVFSLFTSFGGSTWHLLGLALSRCVSAGMHHIRVSDAQSDDEEKRGSSRAFWCLYVLDTLVSASLDRPFFVQDEDITTLPPSHNSSSSGDFEIFHRTVVQGAKLLRDTQRNPEKGALFHFINMQHFRETLPRHPSGLGDGSWLLNNLCVRFCCRALLEILSNLAPAQGAVETSMVVAYAKEQFVGFLDFLDQNSATQSCAFMGCDGLLVFRIGAELLCNPLLGSFGGNHSTTQPILQKCLRLLVAISERFSSVRSLREILEQLVVVLLATKDRHTHADWLSLERRIESSEIPTPRRVEDLINSLRINTPSPHISG</sequence>
<evidence type="ECO:0000256" key="1">
    <source>
        <dbReference type="ARBA" id="ARBA00004123"/>
    </source>
</evidence>
<dbReference type="GO" id="GO:0006351">
    <property type="term" value="P:DNA-templated transcription"/>
    <property type="evidence" value="ECO:0007669"/>
    <property type="project" value="InterPro"/>
</dbReference>
<dbReference type="AlphaFoldDB" id="A0AAW0QVV5"/>
<evidence type="ECO:0000259" key="9">
    <source>
        <dbReference type="PROSITE" id="PS50048"/>
    </source>
</evidence>
<dbReference type="GO" id="GO:0000981">
    <property type="term" value="F:DNA-binding transcription factor activity, RNA polymerase II-specific"/>
    <property type="evidence" value="ECO:0007669"/>
    <property type="project" value="InterPro"/>
</dbReference>
<evidence type="ECO:0000313" key="10">
    <source>
        <dbReference type="EMBL" id="KAK8114353.1"/>
    </source>
</evidence>
<keyword evidence="5" id="KW-0238">DNA-binding</keyword>
<evidence type="ECO:0000256" key="5">
    <source>
        <dbReference type="ARBA" id="ARBA00023125"/>
    </source>
</evidence>
<keyword evidence="6" id="KW-0804">Transcription</keyword>